<keyword evidence="7" id="KW-1185">Reference proteome</keyword>
<dbReference type="PANTHER" id="PTHR10605">
    <property type="entry name" value="HEPARAN SULFATE SULFOTRANSFERASE"/>
    <property type="match status" value="1"/>
</dbReference>
<feature type="disulfide bond" evidence="4">
    <location>
        <begin position="144"/>
        <end position="154"/>
    </location>
</feature>
<evidence type="ECO:0000256" key="2">
    <source>
        <dbReference type="ARBA" id="ARBA00023180"/>
    </source>
</evidence>
<organism evidence="6 7">
    <name type="scientific">Meganyctiphanes norvegica</name>
    <name type="common">Northern krill</name>
    <name type="synonym">Thysanopoda norvegica</name>
    <dbReference type="NCBI Taxonomy" id="48144"/>
    <lineage>
        <taxon>Eukaryota</taxon>
        <taxon>Metazoa</taxon>
        <taxon>Ecdysozoa</taxon>
        <taxon>Arthropoda</taxon>
        <taxon>Crustacea</taxon>
        <taxon>Multicrustacea</taxon>
        <taxon>Malacostraca</taxon>
        <taxon>Eumalacostraca</taxon>
        <taxon>Eucarida</taxon>
        <taxon>Euphausiacea</taxon>
        <taxon>Euphausiidae</taxon>
        <taxon>Meganyctiphanes</taxon>
    </lineage>
</organism>
<dbReference type="EMBL" id="CAXKWB010004395">
    <property type="protein sequence ID" value="CAL4073671.1"/>
    <property type="molecule type" value="Genomic_DNA"/>
</dbReference>
<dbReference type="InterPro" id="IPR000863">
    <property type="entry name" value="Sulfotransferase_dom"/>
</dbReference>
<dbReference type="InterPro" id="IPR027417">
    <property type="entry name" value="P-loop_NTPase"/>
</dbReference>
<keyword evidence="4" id="KW-1015">Disulfide bond</keyword>
<dbReference type="Pfam" id="PF00685">
    <property type="entry name" value="Sulfotransfer_1"/>
    <property type="match status" value="1"/>
</dbReference>
<feature type="binding site" evidence="3">
    <location>
        <begin position="159"/>
        <end position="163"/>
    </location>
    <ligand>
        <name>3'-phosphoadenylyl sulfate</name>
        <dbReference type="ChEBI" id="CHEBI:58339"/>
    </ligand>
</feature>
<dbReference type="Gene3D" id="3.40.50.300">
    <property type="entry name" value="P-loop containing nucleotide triphosphate hydrolases"/>
    <property type="match status" value="1"/>
</dbReference>
<dbReference type="AlphaFoldDB" id="A0AAV2QB91"/>
<keyword evidence="2" id="KW-0325">Glycoprotein</keyword>
<evidence type="ECO:0000259" key="5">
    <source>
        <dbReference type="Pfam" id="PF00685"/>
    </source>
</evidence>
<feature type="binding site" evidence="3">
    <location>
        <position position="34"/>
    </location>
    <ligand>
        <name>3'-phosphoadenylyl sulfate</name>
        <dbReference type="ChEBI" id="CHEBI:58339"/>
    </ligand>
</feature>
<sequence>QLTLEKTPQYFITPEVPERIYAMNASLKLVLIVRDPAERVVSDYTHVRLLHPDILPWNKTFKEEILTTKGEVNISSLIVVPSLYAVHMSRWLNVFQREQIIVIDGDKLITDPLSQITKVESFLRLPHFITSRNLFYSQEKGFYCMQYTNGYKKCLGKGKGRQHPNIDSQVMSKLRRFLEPFNKHFYKLVGYNFSWPNS</sequence>
<comment type="caution">
    <text evidence="6">The sequence shown here is derived from an EMBL/GenBank/DDBJ whole genome shotgun (WGS) entry which is preliminary data.</text>
</comment>
<feature type="non-terminal residue" evidence="6">
    <location>
        <position position="1"/>
    </location>
</feature>
<evidence type="ECO:0000313" key="7">
    <source>
        <dbReference type="Proteomes" id="UP001497623"/>
    </source>
</evidence>
<dbReference type="Proteomes" id="UP001497623">
    <property type="component" value="Unassembled WGS sequence"/>
</dbReference>
<evidence type="ECO:0000256" key="4">
    <source>
        <dbReference type="PIRSR" id="PIRSR637359-3"/>
    </source>
</evidence>
<evidence type="ECO:0000313" key="6">
    <source>
        <dbReference type="EMBL" id="CAL4073671.1"/>
    </source>
</evidence>
<dbReference type="PANTHER" id="PTHR10605:SF65">
    <property type="entry name" value="GH20068P"/>
    <property type="match status" value="1"/>
</dbReference>
<proteinExistence type="predicted"/>
<accession>A0AAV2QB91</accession>
<gene>
    <name evidence="6" type="ORF">MNOR_LOCUS9193</name>
</gene>
<protein>
    <recommendedName>
        <fullName evidence="5">Sulfotransferase domain-containing protein</fullName>
    </recommendedName>
</protein>
<keyword evidence="1" id="KW-0808">Transferase</keyword>
<reference evidence="6 7" key="1">
    <citation type="submission" date="2024-05" db="EMBL/GenBank/DDBJ databases">
        <authorList>
            <person name="Wallberg A."/>
        </authorList>
    </citation>
    <scope>NUCLEOTIDE SEQUENCE [LARGE SCALE GENOMIC DNA]</scope>
</reference>
<dbReference type="InterPro" id="IPR037359">
    <property type="entry name" value="NST/OST"/>
</dbReference>
<feature type="domain" description="Sulfotransferase" evidence="5">
    <location>
        <begin position="22"/>
        <end position="178"/>
    </location>
</feature>
<name>A0AAV2QB91_MEGNR</name>
<dbReference type="GO" id="GO:0008467">
    <property type="term" value="F:[heparan sulfate]-glucosamine 3-sulfotransferase activity"/>
    <property type="evidence" value="ECO:0007669"/>
    <property type="project" value="TreeGrafter"/>
</dbReference>
<feature type="binding site" evidence="3">
    <location>
        <position position="143"/>
    </location>
    <ligand>
        <name>3'-phosphoadenylyl sulfate</name>
        <dbReference type="ChEBI" id="CHEBI:58339"/>
    </ligand>
</feature>
<dbReference type="SUPFAM" id="SSF52540">
    <property type="entry name" value="P-loop containing nucleoside triphosphate hydrolases"/>
    <property type="match status" value="1"/>
</dbReference>
<evidence type="ECO:0000256" key="3">
    <source>
        <dbReference type="PIRSR" id="PIRSR637359-2"/>
    </source>
</evidence>
<evidence type="ECO:0000256" key="1">
    <source>
        <dbReference type="ARBA" id="ARBA00022679"/>
    </source>
</evidence>
<feature type="binding site" evidence="3">
    <location>
        <position position="42"/>
    </location>
    <ligand>
        <name>3'-phosphoadenylyl sulfate</name>
        <dbReference type="ChEBI" id="CHEBI:58339"/>
    </ligand>
</feature>